<dbReference type="RefSeq" id="XP_070913831.1">
    <property type="nucleotide sequence ID" value="XM_071057730.1"/>
</dbReference>
<dbReference type="InterPro" id="IPR011333">
    <property type="entry name" value="SKP1/BTB/POZ_sf"/>
</dbReference>
<evidence type="ECO:0000313" key="2">
    <source>
        <dbReference type="Proteomes" id="UP001628179"/>
    </source>
</evidence>
<name>A0ABQ0G2V3_9PEZI</name>
<comment type="caution">
    <text evidence="1">The sequence shown here is derived from an EMBL/GenBank/DDBJ whole genome shotgun (WGS) entry which is preliminary data.</text>
</comment>
<reference evidence="1 2" key="1">
    <citation type="submission" date="2024-09" db="EMBL/GenBank/DDBJ databases">
        <title>Itraconazole resistance in Madurella fahalii resulting from another homologue of gene encoding cytochrome P450 14-alpha sterol demethylase (CYP51).</title>
        <authorList>
            <person name="Yoshioka I."/>
            <person name="Fahal A.H."/>
            <person name="Kaneko S."/>
            <person name="Yaguchi T."/>
        </authorList>
    </citation>
    <scope>NUCLEOTIDE SEQUENCE [LARGE SCALE GENOMIC DNA]</scope>
    <source>
        <strain evidence="1 2">IFM 68171</strain>
    </source>
</reference>
<evidence type="ECO:0008006" key="3">
    <source>
        <dbReference type="Google" id="ProtNLM"/>
    </source>
</evidence>
<accession>A0ABQ0G2V3</accession>
<dbReference type="GeneID" id="98173053"/>
<protein>
    <recommendedName>
        <fullName evidence="3">BTB domain-containing protein</fullName>
    </recommendedName>
</protein>
<dbReference type="EMBL" id="BAAFSV010000001">
    <property type="protein sequence ID" value="GAB1312098.1"/>
    <property type="molecule type" value="Genomic_DNA"/>
</dbReference>
<sequence>MAYRQPVRVDDDGDLRLIIGPDEWEFLVCSRSLSRVSRVFKCMLYGGFRESRPVSDTESWVVKLPEDDSAAAKLLLDVIHARFDGIPTTLPLAELYNVLVFTEKYDMTKVLRPWLQAWVTSLSALHESPDISYAIGLARELGAKDTLGRLARRLIVDSGINNEGQLVDANKKLIEQPSMPLISSQLFENAARIRMNYLHEIFKSLKEIISNLQLVISTKAIRYCRKEGFRPDACHAMILGSIISGLSQLELQAVWSTEETAGLTYPLSINHLVNVIEKIHVTYMYDDHRNCNPIPVMLKEIEDLLASNEGYLTADNLAYVEKQREKLGEIVIS</sequence>
<gene>
    <name evidence="1" type="ORF">MFIFM68171_02308</name>
</gene>
<evidence type="ECO:0000313" key="1">
    <source>
        <dbReference type="EMBL" id="GAB1312098.1"/>
    </source>
</evidence>
<keyword evidence="2" id="KW-1185">Reference proteome</keyword>
<organism evidence="1 2">
    <name type="scientific">Madurella fahalii</name>
    <dbReference type="NCBI Taxonomy" id="1157608"/>
    <lineage>
        <taxon>Eukaryota</taxon>
        <taxon>Fungi</taxon>
        <taxon>Dikarya</taxon>
        <taxon>Ascomycota</taxon>
        <taxon>Pezizomycotina</taxon>
        <taxon>Sordariomycetes</taxon>
        <taxon>Sordariomycetidae</taxon>
        <taxon>Sordariales</taxon>
        <taxon>Sordariales incertae sedis</taxon>
        <taxon>Madurella</taxon>
    </lineage>
</organism>
<proteinExistence type="predicted"/>
<dbReference type="Gene3D" id="3.30.710.10">
    <property type="entry name" value="Potassium Channel Kv1.1, Chain A"/>
    <property type="match status" value="1"/>
</dbReference>
<dbReference type="Proteomes" id="UP001628179">
    <property type="component" value="Unassembled WGS sequence"/>
</dbReference>